<dbReference type="FunFam" id="2.70.210.12:FF:000001">
    <property type="entry name" value="GTPase Obg"/>
    <property type="match status" value="1"/>
</dbReference>
<keyword evidence="4 7" id="KW-0378">Hydrolase</keyword>
<dbReference type="InterPro" id="IPR031167">
    <property type="entry name" value="G_OBG"/>
</dbReference>
<evidence type="ECO:0000256" key="8">
    <source>
        <dbReference type="SAM" id="MobiDB-lite"/>
    </source>
</evidence>
<keyword evidence="5 7" id="KW-0460">Magnesium</keyword>
<keyword evidence="7" id="KW-0479">Metal-binding</keyword>
<protein>
    <recommendedName>
        <fullName evidence="7">GTPase Obg</fullName>
        <ecNumber evidence="7">3.6.5.-</ecNumber>
    </recommendedName>
    <alternativeName>
        <fullName evidence="7">GTP-binding protein Obg</fullName>
    </alternativeName>
</protein>
<dbReference type="EC" id="3.6.5.-" evidence="7"/>
<dbReference type="NCBIfam" id="NF008956">
    <property type="entry name" value="PRK12299.1"/>
    <property type="match status" value="1"/>
</dbReference>
<dbReference type="Pfam" id="PF01926">
    <property type="entry name" value="MMR_HSR1"/>
    <property type="match status" value="1"/>
</dbReference>
<dbReference type="PATRIC" id="fig|1619142.3.peg.718"/>
<comment type="subcellular location">
    <subcellularLocation>
        <location evidence="7">Cytoplasm</location>
    </subcellularLocation>
</comment>
<reference evidence="11 12" key="1">
    <citation type="journal article" date="2015" name="Nature">
        <title>rRNA introns, odd ribosomes, and small enigmatic genomes across a large radiation of phyla.</title>
        <authorList>
            <person name="Brown C.T."/>
            <person name="Hug L.A."/>
            <person name="Thomas B.C."/>
            <person name="Sharon I."/>
            <person name="Castelle C.J."/>
            <person name="Singh A."/>
            <person name="Wilkins M.J."/>
            <person name="Williams K.H."/>
            <person name="Banfield J.F."/>
        </authorList>
    </citation>
    <scope>NUCLEOTIDE SEQUENCE [LARGE SCALE GENOMIC DNA]</scope>
</reference>
<comment type="similarity">
    <text evidence="1 7">Belongs to the TRAFAC class OBG-HflX-like GTPase superfamily. OBG GTPase family.</text>
</comment>
<evidence type="ECO:0000259" key="10">
    <source>
        <dbReference type="PROSITE" id="PS51883"/>
    </source>
</evidence>
<dbReference type="CDD" id="cd01898">
    <property type="entry name" value="Obg"/>
    <property type="match status" value="1"/>
</dbReference>
<feature type="binding site" evidence="7">
    <location>
        <begin position="320"/>
        <end position="322"/>
    </location>
    <ligand>
        <name>GTP</name>
        <dbReference type="ChEBI" id="CHEBI:37565"/>
    </ligand>
</feature>
<dbReference type="Gene3D" id="3.40.50.300">
    <property type="entry name" value="P-loop containing nucleotide triphosphate hydrolases"/>
    <property type="match status" value="1"/>
</dbReference>
<dbReference type="AlphaFoldDB" id="A0A0G1DB00"/>
<dbReference type="InterPro" id="IPR006074">
    <property type="entry name" value="GTP1-OBG_CS"/>
</dbReference>
<evidence type="ECO:0000256" key="5">
    <source>
        <dbReference type="ARBA" id="ARBA00022842"/>
    </source>
</evidence>
<feature type="domain" description="Obg" evidence="10">
    <location>
        <begin position="1"/>
        <end position="159"/>
    </location>
</feature>
<dbReference type="Gene3D" id="2.70.210.12">
    <property type="entry name" value="GTP1/OBG domain"/>
    <property type="match status" value="1"/>
</dbReference>
<proteinExistence type="inferred from homology"/>
<dbReference type="NCBIfam" id="TIGR02729">
    <property type="entry name" value="Obg_CgtA"/>
    <property type="match status" value="1"/>
</dbReference>
<dbReference type="PANTHER" id="PTHR11702:SF31">
    <property type="entry name" value="MITOCHONDRIAL RIBOSOME-ASSOCIATED GTPASE 2"/>
    <property type="match status" value="1"/>
</dbReference>
<dbReference type="GO" id="GO:0005737">
    <property type="term" value="C:cytoplasm"/>
    <property type="evidence" value="ECO:0007669"/>
    <property type="project" value="UniProtKB-SubCell"/>
</dbReference>
<feature type="region of interest" description="Disordered" evidence="8">
    <location>
        <begin position="20"/>
        <end position="39"/>
    </location>
</feature>
<name>A0A0G1DB00_UNCKA</name>
<feature type="binding site" evidence="7">
    <location>
        <begin position="166"/>
        <end position="173"/>
    </location>
    <ligand>
        <name>GTP</name>
        <dbReference type="ChEBI" id="CHEBI:37565"/>
    </ligand>
</feature>
<feature type="compositionally biased region" description="Gly residues" evidence="8">
    <location>
        <begin position="28"/>
        <end position="39"/>
    </location>
</feature>
<dbReference type="STRING" id="1619142.UV26_C0025G0005"/>
<dbReference type="InterPro" id="IPR006169">
    <property type="entry name" value="GTP1_OBG_dom"/>
</dbReference>
<dbReference type="PROSITE" id="PS51710">
    <property type="entry name" value="G_OBG"/>
    <property type="match status" value="1"/>
</dbReference>
<sequence>MIDLVKIKLRAGNGGDGKVSFFREKGTPKGGPDGGDGGDGGSVFFVANRNMATLRDFRAKEMYAGEDGGFGGKLKMYGADGKDYRISVPLGTLVYELKEGREVLVADMDTDGKEFLIARGGIGGRGNFRFRSSTNQTPVQYTPGTLGEQKEIKLEVKLVADVGLIGLPNAGKSTLLNKLTHANVKVANYPFTTLSPNLGVMELENGENIIISDIPGLIEGASEGKGLGDEFLRHVERTRVLVHLIDPLEGYSDGGGLNLAENALTNYRKIRKELEVYGKGLIEKPELVIINKIDITEVKDILKSVTDYFKKEKIDVIGISGVSGEGTEQLMGKIKKILEDNPKRPVFNAEKPVKLFTIENLPNKRMVFGHNNVKTFTLRHSLQFGPLA</sequence>
<dbReference type="InterPro" id="IPR036726">
    <property type="entry name" value="GTP1_OBG_dom_sf"/>
</dbReference>
<evidence type="ECO:0000256" key="3">
    <source>
        <dbReference type="ARBA" id="ARBA00022741"/>
    </source>
</evidence>
<feature type="binding site" evidence="7">
    <location>
        <begin position="213"/>
        <end position="216"/>
    </location>
    <ligand>
        <name>GTP</name>
        <dbReference type="ChEBI" id="CHEBI:37565"/>
    </ligand>
</feature>
<dbReference type="InterPro" id="IPR014100">
    <property type="entry name" value="GTP-bd_Obg/CgtA"/>
</dbReference>
<dbReference type="GO" id="GO:0005525">
    <property type="term" value="F:GTP binding"/>
    <property type="evidence" value="ECO:0007669"/>
    <property type="project" value="UniProtKB-UniRule"/>
</dbReference>
<dbReference type="SUPFAM" id="SSF82051">
    <property type="entry name" value="Obg GTP-binding protein N-terminal domain"/>
    <property type="match status" value="1"/>
</dbReference>
<dbReference type="NCBIfam" id="NF008955">
    <property type="entry name" value="PRK12297.1"/>
    <property type="match status" value="1"/>
</dbReference>
<dbReference type="InterPro" id="IPR045086">
    <property type="entry name" value="OBG_GTPase"/>
</dbReference>
<dbReference type="PRINTS" id="PR00326">
    <property type="entry name" value="GTP1OBG"/>
</dbReference>
<dbReference type="InterPro" id="IPR006073">
    <property type="entry name" value="GTP-bd"/>
</dbReference>
<dbReference type="GO" id="GO:0042254">
    <property type="term" value="P:ribosome biogenesis"/>
    <property type="evidence" value="ECO:0007669"/>
    <property type="project" value="UniProtKB-UniRule"/>
</dbReference>
<keyword evidence="6 7" id="KW-0342">GTP-binding</keyword>
<comment type="function">
    <text evidence="7">An essential GTPase which binds GTP, GDP and possibly (p)ppGpp with moderate affinity, with high nucleotide exchange rates and a fairly low GTP hydrolysis rate. Plays a role in control of the cell cycle, stress response, ribosome biogenesis and in those bacteria that undergo differentiation, in morphogenesis control.</text>
</comment>
<accession>A0A0G1DB00</accession>
<dbReference type="PANTHER" id="PTHR11702">
    <property type="entry name" value="DEVELOPMENTALLY REGULATED GTP-BINDING PROTEIN-RELATED"/>
    <property type="match status" value="1"/>
</dbReference>
<feature type="binding site" evidence="7">
    <location>
        <begin position="191"/>
        <end position="195"/>
    </location>
    <ligand>
        <name>GTP</name>
        <dbReference type="ChEBI" id="CHEBI:37565"/>
    </ligand>
</feature>
<evidence type="ECO:0000313" key="11">
    <source>
        <dbReference type="EMBL" id="KKS59303.1"/>
    </source>
</evidence>
<dbReference type="PIRSF" id="PIRSF002401">
    <property type="entry name" value="GTP_bd_Obg/CgtA"/>
    <property type="match status" value="1"/>
</dbReference>
<comment type="subunit">
    <text evidence="7">Monomer.</text>
</comment>
<evidence type="ECO:0000313" key="12">
    <source>
        <dbReference type="Proteomes" id="UP000034678"/>
    </source>
</evidence>
<dbReference type="PROSITE" id="PS51883">
    <property type="entry name" value="OBG"/>
    <property type="match status" value="1"/>
</dbReference>
<feature type="domain" description="OBG-type G" evidence="9">
    <location>
        <begin position="160"/>
        <end position="339"/>
    </location>
</feature>
<comment type="caution">
    <text evidence="11">The sequence shown here is derived from an EMBL/GenBank/DDBJ whole genome shotgun (WGS) entry which is preliminary data.</text>
</comment>
<organism evidence="11 12">
    <name type="scientific">candidate division WWE3 bacterium GW2011_GWF2_42_42</name>
    <dbReference type="NCBI Taxonomy" id="1619142"/>
    <lineage>
        <taxon>Bacteria</taxon>
        <taxon>Katanobacteria</taxon>
    </lineage>
</organism>
<evidence type="ECO:0000256" key="7">
    <source>
        <dbReference type="HAMAP-Rule" id="MF_01454"/>
    </source>
</evidence>
<dbReference type="SUPFAM" id="SSF52540">
    <property type="entry name" value="P-loop containing nucleoside triphosphate hydrolases"/>
    <property type="match status" value="1"/>
</dbReference>
<evidence type="ECO:0000256" key="2">
    <source>
        <dbReference type="ARBA" id="ARBA00022490"/>
    </source>
</evidence>
<evidence type="ECO:0000256" key="6">
    <source>
        <dbReference type="ARBA" id="ARBA00023134"/>
    </source>
</evidence>
<dbReference type="EMBL" id="LCDU01000025">
    <property type="protein sequence ID" value="KKS59303.1"/>
    <property type="molecule type" value="Genomic_DNA"/>
</dbReference>
<evidence type="ECO:0000256" key="1">
    <source>
        <dbReference type="ARBA" id="ARBA00007699"/>
    </source>
</evidence>
<dbReference type="Proteomes" id="UP000034678">
    <property type="component" value="Unassembled WGS sequence"/>
</dbReference>
<feature type="binding site" evidence="7">
    <location>
        <begin position="291"/>
        <end position="294"/>
    </location>
    <ligand>
        <name>GTP</name>
        <dbReference type="ChEBI" id="CHEBI:37565"/>
    </ligand>
</feature>
<dbReference type="GO" id="GO:0000287">
    <property type="term" value="F:magnesium ion binding"/>
    <property type="evidence" value="ECO:0007669"/>
    <property type="project" value="InterPro"/>
</dbReference>
<feature type="binding site" evidence="7">
    <location>
        <position position="173"/>
    </location>
    <ligand>
        <name>Mg(2+)</name>
        <dbReference type="ChEBI" id="CHEBI:18420"/>
    </ligand>
</feature>
<comment type="cofactor">
    <cofactor evidence="7">
        <name>Mg(2+)</name>
        <dbReference type="ChEBI" id="CHEBI:18420"/>
    </cofactor>
</comment>
<dbReference type="InterPro" id="IPR027417">
    <property type="entry name" value="P-loop_NTPase"/>
</dbReference>
<feature type="binding site" evidence="7">
    <location>
        <position position="193"/>
    </location>
    <ligand>
        <name>Mg(2+)</name>
        <dbReference type="ChEBI" id="CHEBI:18420"/>
    </ligand>
</feature>
<dbReference type="HAMAP" id="MF_01454">
    <property type="entry name" value="GTPase_Obg"/>
    <property type="match status" value="1"/>
</dbReference>
<gene>
    <name evidence="7" type="primary">obg</name>
    <name evidence="11" type="ORF">UV26_C0025G0005</name>
</gene>
<evidence type="ECO:0000259" key="9">
    <source>
        <dbReference type="PROSITE" id="PS51710"/>
    </source>
</evidence>
<dbReference type="PROSITE" id="PS00905">
    <property type="entry name" value="GTP1_OBG"/>
    <property type="match status" value="1"/>
</dbReference>
<dbReference type="GO" id="GO:0003924">
    <property type="term" value="F:GTPase activity"/>
    <property type="evidence" value="ECO:0007669"/>
    <property type="project" value="UniProtKB-UniRule"/>
</dbReference>
<keyword evidence="3 7" id="KW-0547">Nucleotide-binding</keyword>
<dbReference type="Pfam" id="PF01018">
    <property type="entry name" value="GTP1_OBG"/>
    <property type="match status" value="1"/>
</dbReference>
<keyword evidence="2 7" id="KW-0963">Cytoplasm</keyword>
<evidence type="ECO:0000256" key="4">
    <source>
        <dbReference type="ARBA" id="ARBA00022801"/>
    </source>
</evidence>